<keyword evidence="3" id="KW-1185">Reference proteome</keyword>
<dbReference type="EMBL" id="LJCR01000656">
    <property type="protein sequence ID" value="KPV52108.1"/>
    <property type="molecule type" value="Genomic_DNA"/>
</dbReference>
<proteinExistence type="predicted"/>
<evidence type="ECO:0000256" key="1">
    <source>
        <dbReference type="SAM" id="MobiDB-lite"/>
    </source>
</evidence>
<organism evidence="2 3">
    <name type="scientific">Kouleothrix aurantiaca</name>
    <dbReference type="NCBI Taxonomy" id="186479"/>
    <lineage>
        <taxon>Bacteria</taxon>
        <taxon>Bacillati</taxon>
        <taxon>Chloroflexota</taxon>
        <taxon>Chloroflexia</taxon>
        <taxon>Chloroflexales</taxon>
        <taxon>Roseiflexineae</taxon>
        <taxon>Roseiflexaceae</taxon>
        <taxon>Kouleothrix</taxon>
    </lineage>
</organism>
<evidence type="ECO:0000313" key="3">
    <source>
        <dbReference type="Proteomes" id="UP000050509"/>
    </source>
</evidence>
<protein>
    <submittedName>
        <fullName evidence="2">Uncharacterized protein</fullName>
    </submittedName>
</protein>
<name>A0A0P9HCA2_9CHLR</name>
<accession>A0A0P9HCA2</accession>
<dbReference type="AlphaFoldDB" id="A0A0P9HCA2"/>
<feature type="compositionally biased region" description="Low complexity" evidence="1">
    <location>
        <begin position="99"/>
        <end position="114"/>
    </location>
</feature>
<gene>
    <name evidence="2" type="ORF">SE17_17425</name>
</gene>
<evidence type="ECO:0000313" key="2">
    <source>
        <dbReference type="EMBL" id="KPV52108.1"/>
    </source>
</evidence>
<feature type="region of interest" description="Disordered" evidence="1">
    <location>
        <begin position="93"/>
        <end position="140"/>
    </location>
</feature>
<feature type="compositionally biased region" description="Basic and acidic residues" evidence="1">
    <location>
        <begin position="131"/>
        <end position="140"/>
    </location>
</feature>
<sequence length="140" mass="15518">MPIPLPKLISLVGQAVVTNDLYQAAKQAQTNYDYEAVVAEIARRIGAREYDGWPAKPGYRVAGGEVKMWMPGKKLTDRPDHTMPLIDLVRREIPNVGKPAAARPQQPQAAGGPRTQWGEPIDDEPPKKKKPGDPKQQKLF</sequence>
<dbReference type="Proteomes" id="UP000050509">
    <property type="component" value="Unassembled WGS sequence"/>
</dbReference>
<comment type="caution">
    <text evidence="2">The sequence shown here is derived from an EMBL/GenBank/DDBJ whole genome shotgun (WGS) entry which is preliminary data.</text>
</comment>
<reference evidence="2 3" key="1">
    <citation type="submission" date="2015-09" db="EMBL/GenBank/DDBJ databases">
        <title>Draft genome sequence of Kouleothrix aurantiaca JCM 19913.</title>
        <authorList>
            <person name="Hemp J."/>
        </authorList>
    </citation>
    <scope>NUCLEOTIDE SEQUENCE [LARGE SCALE GENOMIC DNA]</scope>
    <source>
        <strain evidence="2 3">COM-B</strain>
    </source>
</reference>